<gene>
    <name evidence="1" type="ORF">METZ01_LOCUS186102</name>
</gene>
<protein>
    <submittedName>
        <fullName evidence="1">Uncharacterized protein</fullName>
    </submittedName>
</protein>
<name>A0A382D482_9ZZZZ</name>
<dbReference type="EMBL" id="UINC01037567">
    <property type="protein sequence ID" value="SVB33248.1"/>
    <property type="molecule type" value="Genomic_DNA"/>
</dbReference>
<sequence>MDNNKIEFNDMTHDQVMSTIKEGLHHLTTTDLVSLHAEISRVQIEHSHKNEIEKKDG</sequence>
<organism evidence="1">
    <name type="scientific">marine metagenome</name>
    <dbReference type="NCBI Taxonomy" id="408172"/>
    <lineage>
        <taxon>unclassified sequences</taxon>
        <taxon>metagenomes</taxon>
        <taxon>ecological metagenomes</taxon>
    </lineage>
</organism>
<accession>A0A382D482</accession>
<proteinExistence type="predicted"/>
<reference evidence="1" key="1">
    <citation type="submission" date="2018-05" db="EMBL/GenBank/DDBJ databases">
        <authorList>
            <person name="Lanie J.A."/>
            <person name="Ng W.-L."/>
            <person name="Kazmierczak K.M."/>
            <person name="Andrzejewski T.M."/>
            <person name="Davidsen T.M."/>
            <person name="Wayne K.J."/>
            <person name="Tettelin H."/>
            <person name="Glass J.I."/>
            <person name="Rusch D."/>
            <person name="Podicherti R."/>
            <person name="Tsui H.-C.T."/>
            <person name="Winkler M.E."/>
        </authorList>
    </citation>
    <scope>NUCLEOTIDE SEQUENCE</scope>
</reference>
<evidence type="ECO:0000313" key="1">
    <source>
        <dbReference type="EMBL" id="SVB33248.1"/>
    </source>
</evidence>
<dbReference type="AlphaFoldDB" id="A0A382D482"/>